<feature type="transmembrane region" description="Helical" evidence="4">
    <location>
        <begin position="285"/>
        <end position="305"/>
    </location>
</feature>
<keyword evidence="3" id="KW-0862">Zinc</keyword>
<evidence type="ECO:0000313" key="5">
    <source>
        <dbReference type="EMBL" id="MBC5787667.1"/>
    </source>
</evidence>
<dbReference type="PROSITE" id="PS01359">
    <property type="entry name" value="ZF_PHD_1"/>
    <property type="match status" value="1"/>
</dbReference>
<keyword evidence="1" id="KW-0479">Metal-binding</keyword>
<evidence type="ECO:0000256" key="2">
    <source>
        <dbReference type="ARBA" id="ARBA00022771"/>
    </source>
</evidence>
<keyword evidence="2" id="KW-0863">Zinc-finger</keyword>
<feature type="transmembrane region" description="Helical" evidence="4">
    <location>
        <begin position="166"/>
        <end position="183"/>
    </location>
</feature>
<proteinExistence type="predicted"/>
<keyword evidence="4" id="KW-0472">Membrane</keyword>
<dbReference type="InterPro" id="IPR039522">
    <property type="entry name" value="RING_finger_1_prok"/>
</dbReference>
<dbReference type="Proteomes" id="UP000649151">
    <property type="component" value="Unassembled WGS sequence"/>
</dbReference>
<name>A0ABR7IR99_9CLOT</name>
<evidence type="ECO:0000256" key="3">
    <source>
        <dbReference type="ARBA" id="ARBA00022833"/>
    </source>
</evidence>
<dbReference type="EMBL" id="JACOQK010000001">
    <property type="protein sequence ID" value="MBC5787667.1"/>
    <property type="molecule type" value="Genomic_DNA"/>
</dbReference>
<evidence type="ECO:0000256" key="4">
    <source>
        <dbReference type="SAM" id="Phobius"/>
    </source>
</evidence>
<dbReference type="InterPro" id="IPR019786">
    <property type="entry name" value="Zinc_finger_PHD-type_CS"/>
</dbReference>
<accession>A0ABR7IR99</accession>
<evidence type="ECO:0000313" key="6">
    <source>
        <dbReference type="Proteomes" id="UP000649151"/>
    </source>
</evidence>
<sequence length="307" mass="34427">MGKFVGQVCPVCQQKFKDQDDIVVCPECGTPHHRSCYQEIEHCANQSKHGTEWEYETKPVTPNRESQQEQPQQSGQKHNIVCSQCGANNPPNGLFCLFCGAPLQQKDGVQTPQNTVPQQLLMEMSLGGLHPEDSIDGISVKDFAAFIGSNTAYYLPKFKRFSEKKFLSFNFSAAIISPVYYLFRKMIPLGILFLIINLLATFCYTIVQVNTIVPIQNSLLLNIAYYGMQAIGIFSTIFGLLSGLFANWIYYKWSVRTIKKCKAKAGEDLAKYQELLVKKGSVSPLFVGIGLIFIFLFSIIFSLVLSI</sequence>
<reference evidence="5 6" key="1">
    <citation type="submission" date="2020-08" db="EMBL/GenBank/DDBJ databases">
        <title>Genome public.</title>
        <authorList>
            <person name="Liu C."/>
            <person name="Sun Q."/>
        </authorList>
    </citation>
    <scope>NUCLEOTIDE SEQUENCE [LARGE SCALE GENOMIC DNA]</scope>
    <source>
        <strain evidence="5 6">NSJ-27</strain>
    </source>
</reference>
<keyword evidence="4" id="KW-0812">Transmembrane</keyword>
<keyword evidence="4" id="KW-1133">Transmembrane helix</keyword>
<protein>
    <submittedName>
        <fullName evidence="5">DUF2628 domain-containing protein</fullName>
    </submittedName>
</protein>
<dbReference type="Pfam" id="PF14446">
    <property type="entry name" value="Prok-RING_1"/>
    <property type="match status" value="1"/>
</dbReference>
<feature type="transmembrane region" description="Helical" evidence="4">
    <location>
        <begin position="189"/>
        <end position="207"/>
    </location>
</feature>
<feature type="transmembrane region" description="Helical" evidence="4">
    <location>
        <begin position="219"/>
        <end position="250"/>
    </location>
</feature>
<organism evidence="5 6">
    <name type="scientific">Clostridium facile</name>
    <dbReference type="NCBI Taxonomy" id="2763035"/>
    <lineage>
        <taxon>Bacteria</taxon>
        <taxon>Bacillati</taxon>
        <taxon>Bacillota</taxon>
        <taxon>Clostridia</taxon>
        <taxon>Eubacteriales</taxon>
        <taxon>Clostridiaceae</taxon>
        <taxon>Clostridium</taxon>
    </lineage>
</organism>
<dbReference type="RefSeq" id="WP_069986723.1">
    <property type="nucleotide sequence ID" value="NZ_JACOQK010000001.1"/>
</dbReference>
<evidence type="ECO:0000256" key="1">
    <source>
        <dbReference type="ARBA" id="ARBA00022723"/>
    </source>
</evidence>
<gene>
    <name evidence="5" type="ORF">H8Z77_06495</name>
</gene>
<keyword evidence="6" id="KW-1185">Reference proteome</keyword>
<comment type="caution">
    <text evidence="5">The sequence shown here is derived from an EMBL/GenBank/DDBJ whole genome shotgun (WGS) entry which is preliminary data.</text>
</comment>